<dbReference type="PANTHER" id="PTHR45569:SF1">
    <property type="entry name" value="SENSOR PROTEIN KDPD"/>
    <property type="match status" value="1"/>
</dbReference>
<dbReference type="PANTHER" id="PTHR45569">
    <property type="entry name" value="SENSOR PROTEIN KDPD"/>
    <property type="match status" value="1"/>
</dbReference>
<reference evidence="3" key="3">
    <citation type="journal article" date="2011" name="PLoS ONE">
        <title>Genome sequence of a mesophilic hydrogenotrophic methanogen Methanocella paludicola, the first cultivated representative of the order Methanocellales.</title>
        <authorList>
            <person name="Sakai S."/>
            <person name="Takaki Y."/>
            <person name="Shimamura S."/>
            <person name="Sekine M."/>
            <person name="Tajima T."/>
            <person name="Kosugi H."/>
            <person name="Ichikawa N."/>
            <person name="Tasumi E."/>
            <person name="Hiraki A.T."/>
            <person name="Shimizu A."/>
            <person name="Kato Y."/>
            <person name="Nishiko R."/>
            <person name="Mori K."/>
            <person name="Fujita N."/>
            <person name="Imachi H."/>
            <person name="Takai K."/>
        </authorList>
    </citation>
    <scope>NUCLEOTIDE SEQUENCE [LARGE SCALE GENOMIC DNA]</scope>
    <source>
        <strain evidence="3">DSM 17711 / JCM 13418 / NBRC 101707 / SANAE</strain>
    </source>
</reference>
<dbReference type="STRING" id="304371.MCP_1032"/>
<dbReference type="GO" id="GO:0005886">
    <property type="term" value="C:plasma membrane"/>
    <property type="evidence" value="ECO:0007669"/>
    <property type="project" value="TreeGrafter"/>
</dbReference>
<dbReference type="SMART" id="SM00387">
    <property type="entry name" value="HATPase_c"/>
    <property type="match status" value="1"/>
</dbReference>
<dbReference type="InterPro" id="IPR004358">
    <property type="entry name" value="Sig_transdc_His_kin-like_C"/>
</dbReference>
<keyword evidence="3" id="KW-1185">Reference proteome</keyword>
<evidence type="ECO:0000259" key="1">
    <source>
        <dbReference type="PROSITE" id="PS50109"/>
    </source>
</evidence>
<dbReference type="InterPro" id="IPR005467">
    <property type="entry name" value="His_kinase_dom"/>
</dbReference>
<accession>D1YXD2</accession>
<dbReference type="RefSeq" id="WP_012899783.1">
    <property type="nucleotide sequence ID" value="NC_013665.1"/>
</dbReference>
<keyword evidence="2" id="KW-0418">Kinase</keyword>
<evidence type="ECO:0000313" key="3">
    <source>
        <dbReference type="Proteomes" id="UP000001882"/>
    </source>
</evidence>
<dbReference type="Proteomes" id="UP000001882">
    <property type="component" value="Chromosome"/>
</dbReference>
<organism evidence="2 3">
    <name type="scientific">Methanocella paludicola (strain DSM 17711 / JCM 13418 / NBRC 101707 / SANAE)</name>
    <dbReference type="NCBI Taxonomy" id="304371"/>
    <lineage>
        <taxon>Archaea</taxon>
        <taxon>Methanobacteriati</taxon>
        <taxon>Methanobacteriota</taxon>
        <taxon>Stenosarchaea group</taxon>
        <taxon>Methanomicrobia</taxon>
        <taxon>Methanocellales</taxon>
        <taxon>Methanocellaceae</taxon>
        <taxon>Methanocella</taxon>
    </lineage>
</organism>
<dbReference type="SMART" id="SM00065">
    <property type="entry name" value="GAF"/>
    <property type="match status" value="1"/>
</dbReference>
<dbReference type="OrthoDB" id="230688at2157"/>
<dbReference type="SUPFAM" id="SSF55874">
    <property type="entry name" value="ATPase domain of HSP90 chaperone/DNA topoisomerase II/histidine kinase"/>
    <property type="match status" value="1"/>
</dbReference>
<reference evidence="2 3" key="2">
    <citation type="journal article" date="2008" name="Int. J. Syst. Evol. Microbiol.">
        <title>Methanocella paludicola gen. nov., sp. nov., a methane-producing archaeon, the first isolate of the lineage 'Rice Cluster I', and proposal of the new archaeal order Methanocellales ord. nov.</title>
        <authorList>
            <person name="Sakai S."/>
            <person name="Imachi H."/>
            <person name="Hanada S."/>
            <person name="Ohashi A."/>
            <person name="Harada H."/>
            <person name="Kamagata Y."/>
        </authorList>
    </citation>
    <scope>NUCLEOTIDE SEQUENCE [LARGE SCALE GENOMIC DNA]</scope>
    <source>
        <strain evidence="3">DSM 17711 / JCM 13418 / NBRC 101707 / SANAE</strain>
    </source>
</reference>
<dbReference type="KEGG" id="mpd:MCP_1032"/>
<feature type="domain" description="Histidine kinase" evidence="1">
    <location>
        <begin position="340"/>
        <end position="445"/>
    </location>
</feature>
<dbReference type="PRINTS" id="PR00344">
    <property type="entry name" value="BCTRLSENSOR"/>
</dbReference>
<dbReference type="InterPro" id="IPR003594">
    <property type="entry name" value="HATPase_dom"/>
</dbReference>
<dbReference type="InterPro" id="IPR052023">
    <property type="entry name" value="Histidine_kinase_KdpD"/>
</dbReference>
<reference evidence="2 3" key="1">
    <citation type="journal article" date="2007" name="Appl. Environ. Microbiol.">
        <title>Isolation of key methanogens for global methane emission from rice paddy fields: a novel isolate affiliated with the clone cluster rice cluster I.</title>
        <authorList>
            <person name="Sakai S."/>
            <person name="Imachi H."/>
            <person name="Sekiguchi Y."/>
            <person name="Ohashi A."/>
            <person name="Harada H."/>
            <person name="Kamagata Y."/>
        </authorList>
    </citation>
    <scope>NUCLEOTIDE SEQUENCE [LARGE SCALE GENOMIC DNA]</scope>
    <source>
        <strain evidence="3">DSM 17711 / JCM 13418 / NBRC 101707 / SANAE</strain>
    </source>
</reference>
<dbReference type="eggNOG" id="arCOG06515">
    <property type="taxonomic scope" value="Archaea"/>
</dbReference>
<dbReference type="Pfam" id="PF02518">
    <property type="entry name" value="HATPase_c"/>
    <property type="match status" value="1"/>
</dbReference>
<sequence length="445" mass="48652">MELIPADGKCIVASDCTIIWCDAIFSEWFAHRGLGAGAKLGQLFPGARSMCRPGAAYEDTDKLGKRRYFAMECKPIPGLNGEKAGDEIRIRKITLNKVLTDIPRLATQVKSPKELFEKVLWLLRDTTHYLAFAGYIARGDRVELVASKGWTEKLKSYISVQPIAPDSPSLAGRTAYHHTQIVMAMKDYALMPNVKSAIMKLGGEYIVVTPLLDQDKLVGVLTVINDKALTPADSEALQSICGQVAVALNMKLQEEDVATRADDAVLYANIVSRVLHDNINDTDITGLLRSLNDNVEPGYMPLKDAAAYAISGAMVQAEAAHKKLSVRTSGLEGIDVGPLIKYAIYEVLKNSVQHSVSNVIDADIRLAKERSGISRLEISDNGPGIADEYKSEVFRPVKAHLKGGMGLYLVKKIANRYGGRVWIEDRVHGDHKKGTSVVITIPPSI</sequence>
<dbReference type="InterPro" id="IPR036890">
    <property type="entry name" value="HATPase_C_sf"/>
</dbReference>
<dbReference type="GO" id="GO:0000155">
    <property type="term" value="F:phosphorelay sensor kinase activity"/>
    <property type="evidence" value="ECO:0007669"/>
    <property type="project" value="TreeGrafter"/>
</dbReference>
<dbReference type="InParanoid" id="D1YXD2"/>
<dbReference type="PROSITE" id="PS50109">
    <property type="entry name" value="HIS_KIN"/>
    <property type="match status" value="1"/>
</dbReference>
<dbReference type="InterPro" id="IPR029016">
    <property type="entry name" value="GAF-like_dom_sf"/>
</dbReference>
<keyword evidence="2" id="KW-0808">Transferase</keyword>
<dbReference type="SUPFAM" id="SSF55781">
    <property type="entry name" value="GAF domain-like"/>
    <property type="match status" value="1"/>
</dbReference>
<dbReference type="EMBL" id="AP011532">
    <property type="protein sequence ID" value="BAI61104.1"/>
    <property type="molecule type" value="Genomic_DNA"/>
</dbReference>
<proteinExistence type="predicted"/>
<dbReference type="GeneID" id="8681051"/>
<dbReference type="Gene3D" id="3.30.565.10">
    <property type="entry name" value="Histidine kinase-like ATPase, C-terminal domain"/>
    <property type="match status" value="1"/>
</dbReference>
<dbReference type="AlphaFoldDB" id="D1YXD2"/>
<dbReference type="Pfam" id="PF13185">
    <property type="entry name" value="GAF_2"/>
    <property type="match status" value="1"/>
</dbReference>
<protein>
    <submittedName>
        <fullName evidence="2">Histidine kinase</fullName>
    </submittedName>
</protein>
<name>D1YXD2_METPS</name>
<gene>
    <name evidence="2" type="ordered locus">MCP_1032</name>
</gene>
<dbReference type="InterPro" id="IPR003018">
    <property type="entry name" value="GAF"/>
</dbReference>
<dbReference type="Gene3D" id="3.30.450.40">
    <property type="match status" value="1"/>
</dbReference>
<evidence type="ECO:0000313" key="2">
    <source>
        <dbReference type="EMBL" id="BAI61104.1"/>
    </source>
</evidence>